<evidence type="ECO:0000313" key="2">
    <source>
        <dbReference type="Proteomes" id="UP001162992"/>
    </source>
</evidence>
<keyword evidence="2" id="KW-1185">Reference proteome</keyword>
<accession>A0ACC2CUR0</accession>
<comment type="caution">
    <text evidence="1">The sequence shown here is derived from an EMBL/GenBank/DDBJ whole genome shotgun (WGS) entry which is preliminary data.</text>
</comment>
<organism evidence="1 2">
    <name type="scientific">Diphasiastrum complanatum</name>
    <name type="common">Issler's clubmoss</name>
    <name type="synonym">Lycopodium complanatum</name>
    <dbReference type="NCBI Taxonomy" id="34168"/>
    <lineage>
        <taxon>Eukaryota</taxon>
        <taxon>Viridiplantae</taxon>
        <taxon>Streptophyta</taxon>
        <taxon>Embryophyta</taxon>
        <taxon>Tracheophyta</taxon>
        <taxon>Lycopodiopsida</taxon>
        <taxon>Lycopodiales</taxon>
        <taxon>Lycopodiaceae</taxon>
        <taxon>Lycopodioideae</taxon>
        <taxon>Diphasiastrum</taxon>
    </lineage>
</organism>
<evidence type="ECO:0000313" key="1">
    <source>
        <dbReference type="EMBL" id="KAJ7545764.1"/>
    </source>
</evidence>
<protein>
    <submittedName>
        <fullName evidence="1">Uncharacterized protein</fullName>
    </submittedName>
</protein>
<gene>
    <name evidence="1" type="ORF">O6H91_08G009100</name>
</gene>
<dbReference type="EMBL" id="CM055099">
    <property type="protein sequence ID" value="KAJ7545764.1"/>
    <property type="molecule type" value="Genomic_DNA"/>
</dbReference>
<reference evidence="2" key="1">
    <citation type="journal article" date="2024" name="Proc. Natl. Acad. Sci. U.S.A.">
        <title>Extraordinary preservation of gene collinearity over three hundred million years revealed in homosporous lycophytes.</title>
        <authorList>
            <person name="Li C."/>
            <person name="Wickell D."/>
            <person name="Kuo L.Y."/>
            <person name="Chen X."/>
            <person name="Nie B."/>
            <person name="Liao X."/>
            <person name="Peng D."/>
            <person name="Ji J."/>
            <person name="Jenkins J."/>
            <person name="Williams M."/>
            <person name="Shu S."/>
            <person name="Plott C."/>
            <person name="Barry K."/>
            <person name="Rajasekar S."/>
            <person name="Grimwood J."/>
            <person name="Han X."/>
            <person name="Sun S."/>
            <person name="Hou Z."/>
            <person name="He W."/>
            <person name="Dai G."/>
            <person name="Sun C."/>
            <person name="Schmutz J."/>
            <person name="Leebens-Mack J.H."/>
            <person name="Li F.W."/>
            <person name="Wang L."/>
        </authorList>
    </citation>
    <scope>NUCLEOTIDE SEQUENCE [LARGE SCALE GENOMIC DNA]</scope>
    <source>
        <strain evidence="2">cv. PW_Plant_1</strain>
    </source>
</reference>
<proteinExistence type="predicted"/>
<name>A0ACC2CUR0_DIPCM</name>
<sequence>MRDHGWQLPFHPLQVAVIAVFSSLTFAFYVFLIPFLGSKVLEYHIVGIFSPLAIVVFVLYIRCAAINPADPGVRCSEAYQKPSTSTKTEPVEDVAFDSQRPETKSLGTVIYPESHKRPSGSASGARVNSETGNKIMKASCLSFQCFQSTFHCACGGKTRPRPVAQEDLLYCSLCRREISKYSKHCRACDKCVQGFDHHCRWINNCIGRRNYRSFFGLMITSLILLIMHWAIGIFVAVRCLMDREGFKGQIVSKLGSRFSLIPFIVVVAICTTVALLATFPLGQLFFFHIILIHKGMSTYDYIVAMRDVELRESADGDEESLQLSPTTSVATSISSYADGTQKKEILVQQGALVTSARHQPVTVTEVRGKAVTASQQAAKKKQPIRISPWKLAQLNAVEASRAATRARERSTTFIPIGTENSIVTETDSSLDSSTKSHAEIGPVSGSKKSQRQKEFPHSFFRDQFPLTKIYNNREIQASSIDHVHRNASSCNKAITPLQMEARSVFRPGLPVTNSRFSASPVRNDPSTRDVHSRIQLTTPARSLQDFFSEVYPSEPTNSWVPHSTSDGYEASGGESADDSELALKLSLNSNNLKSYATRRISDVPAKWNNKSEEKSNAINSKHEFNAMISSPSQFISPSRDSNFSSSAIISIPFNTKTRGIRGTSSGSVGHEDAFFSVDSRSTSMRSLQSPA</sequence>
<dbReference type="Proteomes" id="UP001162992">
    <property type="component" value="Chromosome 8"/>
</dbReference>